<evidence type="ECO:0000313" key="5">
    <source>
        <dbReference type="EMBL" id="MBC8572111.1"/>
    </source>
</evidence>
<dbReference type="InterPro" id="IPR043128">
    <property type="entry name" value="Rev_trsase/Diguanyl_cyclase"/>
</dbReference>
<dbReference type="SUPFAM" id="SSF55073">
    <property type="entry name" value="Nucleotide cyclase"/>
    <property type="match status" value="2"/>
</dbReference>
<dbReference type="PANTHER" id="PTHR33121:SF70">
    <property type="entry name" value="SIGNALING PROTEIN YKOW"/>
    <property type="match status" value="1"/>
</dbReference>
<feature type="transmembrane region" description="Helical" evidence="2">
    <location>
        <begin position="7"/>
        <end position="29"/>
    </location>
</feature>
<proteinExistence type="predicted"/>
<evidence type="ECO:0000256" key="1">
    <source>
        <dbReference type="SAM" id="Coils"/>
    </source>
</evidence>
<dbReference type="InterPro" id="IPR035919">
    <property type="entry name" value="EAL_sf"/>
</dbReference>
<feature type="transmembrane region" description="Helical" evidence="2">
    <location>
        <begin position="41"/>
        <end position="61"/>
    </location>
</feature>
<dbReference type="InterPro" id="IPR050706">
    <property type="entry name" value="Cyclic-di-GMP_PDE-like"/>
</dbReference>
<dbReference type="InterPro" id="IPR000160">
    <property type="entry name" value="GGDEF_dom"/>
</dbReference>
<dbReference type="SUPFAM" id="SSF141868">
    <property type="entry name" value="EAL domain-like"/>
    <property type="match status" value="1"/>
</dbReference>
<dbReference type="CDD" id="cd01948">
    <property type="entry name" value="EAL"/>
    <property type="match status" value="1"/>
</dbReference>
<dbReference type="PROSITE" id="PS50883">
    <property type="entry name" value="EAL"/>
    <property type="match status" value="1"/>
</dbReference>
<dbReference type="PROSITE" id="PS50887">
    <property type="entry name" value="GGDEF"/>
    <property type="match status" value="2"/>
</dbReference>
<keyword evidence="2" id="KW-0472">Membrane</keyword>
<feature type="domain" description="GGDEF" evidence="4">
    <location>
        <begin position="262"/>
        <end position="394"/>
    </location>
</feature>
<gene>
    <name evidence="5" type="ORF">H8716_03260</name>
</gene>
<sequence>MKFNKKIINFCNAQLVLFLLFLLVVAFHLDNLIHYDTTVALLVRIILVTIALLGCALTLALKDYVQNMVQSEATDAVGIHNKKALEKKLNQIQELDDTLDVGIMMFDMNGLKYINDTFGHDEGDRFIKTFASFLTRILTENSFLARYGGDEFVIVQEHTSLDELEKMNMELQRNVDVYNTQAEHEISYAVGYEVSYKNHYYLVQDLMKHADEKMYRDKAFKKSGSSQEQIQCRGVSDVGQIISVSELAGKLFTLKNNGEEHKTYMLLLMDVKDFHLINEFWGYQMGNEILQFIWKRLELFPKVVFTSRFHSDVFVAVVDVTGEALDSCLKMVAKNNQILANEVQGKYPVEYFSMNTGVYYDLNREEDTEKIISHTNTARRKAKEQVDGICAYTEELAHAELLRADVLHSFQSALEKEEFILYFQPKISGMDESITSAEVLVRWQRSDGAILGPNKFISVLEECGKVEALDFYVYEKAFQWMVSQRECRTQPVTLSLNISPFHFRDIEGFTKKLLDIINKYEIDTRYLIFEITESAYIRNRDAVNGMISILHAYHIRISMDDFGSGYSSLNTLKDIAFDEVKIDKSFLDGSLTEKGRIVLQEIFHLLKRTGKSIVCEGVETKEAADFLIQEGCDELQGYYYYRPICMREFEEAVKEKRKAS</sequence>
<dbReference type="EMBL" id="JACRSZ010000001">
    <property type="protein sequence ID" value="MBC8572111.1"/>
    <property type="molecule type" value="Genomic_DNA"/>
</dbReference>
<organism evidence="5 6">
    <name type="scientific">Jingyaoa shaoxingensis</name>
    <dbReference type="NCBI Taxonomy" id="2763671"/>
    <lineage>
        <taxon>Bacteria</taxon>
        <taxon>Bacillati</taxon>
        <taxon>Bacillota</taxon>
        <taxon>Clostridia</taxon>
        <taxon>Lachnospirales</taxon>
        <taxon>Lachnospiraceae</taxon>
        <taxon>Jingyaoa</taxon>
    </lineage>
</organism>
<dbReference type="Proteomes" id="UP000657421">
    <property type="component" value="Unassembled WGS sequence"/>
</dbReference>
<name>A0ABR7N6T2_9FIRM</name>
<dbReference type="NCBIfam" id="TIGR00254">
    <property type="entry name" value="GGDEF"/>
    <property type="match status" value="1"/>
</dbReference>
<dbReference type="PANTHER" id="PTHR33121">
    <property type="entry name" value="CYCLIC DI-GMP PHOSPHODIESTERASE PDEF"/>
    <property type="match status" value="1"/>
</dbReference>
<feature type="domain" description="EAL" evidence="3">
    <location>
        <begin position="403"/>
        <end position="657"/>
    </location>
</feature>
<comment type="caution">
    <text evidence="5">The sequence shown here is derived from an EMBL/GenBank/DDBJ whole genome shotgun (WGS) entry which is preliminary data.</text>
</comment>
<keyword evidence="2" id="KW-0812">Transmembrane</keyword>
<keyword evidence="1" id="KW-0175">Coiled coil</keyword>
<evidence type="ECO:0000259" key="3">
    <source>
        <dbReference type="PROSITE" id="PS50883"/>
    </source>
</evidence>
<dbReference type="InterPro" id="IPR001633">
    <property type="entry name" value="EAL_dom"/>
</dbReference>
<dbReference type="SMART" id="SM00052">
    <property type="entry name" value="EAL"/>
    <property type="match status" value="1"/>
</dbReference>
<reference evidence="5 6" key="1">
    <citation type="submission" date="2020-08" db="EMBL/GenBank/DDBJ databases">
        <title>Genome public.</title>
        <authorList>
            <person name="Liu C."/>
            <person name="Sun Q."/>
        </authorList>
    </citation>
    <scope>NUCLEOTIDE SEQUENCE [LARGE SCALE GENOMIC DNA]</scope>
    <source>
        <strain evidence="5 6">NSJ-46</strain>
    </source>
</reference>
<feature type="coiled-coil region" evidence="1">
    <location>
        <begin position="154"/>
        <end position="181"/>
    </location>
</feature>
<evidence type="ECO:0000259" key="4">
    <source>
        <dbReference type="PROSITE" id="PS50887"/>
    </source>
</evidence>
<dbReference type="Gene3D" id="3.20.20.450">
    <property type="entry name" value="EAL domain"/>
    <property type="match status" value="1"/>
</dbReference>
<evidence type="ECO:0000313" key="6">
    <source>
        <dbReference type="Proteomes" id="UP000657421"/>
    </source>
</evidence>
<evidence type="ECO:0000256" key="2">
    <source>
        <dbReference type="SAM" id="Phobius"/>
    </source>
</evidence>
<accession>A0ABR7N6T2</accession>
<dbReference type="InterPro" id="IPR029787">
    <property type="entry name" value="Nucleotide_cyclase"/>
</dbReference>
<keyword evidence="2" id="KW-1133">Transmembrane helix</keyword>
<dbReference type="Pfam" id="PF00563">
    <property type="entry name" value="EAL"/>
    <property type="match status" value="1"/>
</dbReference>
<keyword evidence="6" id="KW-1185">Reference proteome</keyword>
<dbReference type="RefSeq" id="WP_249307072.1">
    <property type="nucleotide sequence ID" value="NZ_JACRSZ010000001.1"/>
</dbReference>
<dbReference type="CDD" id="cd01949">
    <property type="entry name" value="GGDEF"/>
    <property type="match status" value="1"/>
</dbReference>
<dbReference type="Pfam" id="PF00990">
    <property type="entry name" value="GGDEF"/>
    <property type="match status" value="2"/>
</dbReference>
<feature type="domain" description="GGDEF" evidence="4">
    <location>
        <begin position="99"/>
        <end position="233"/>
    </location>
</feature>
<protein>
    <submittedName>
        <fullName evidence="5">EAL domain-containing protein</fullName>
    </submittedName>
</protein>
<dbReference type="Gene3D" id="3.30.70.270">
    <property type="match status" value="2"/>
</dbReference>
<dbReference type="SMART" id="SM00267">
    <property type="entry name" value="GGDEF"/>
    <property type="match status" value="1"/>
</dbReference>